<accession>A0ABS3SAG4</accession>
<dbReference type="EMBL" id="JAGEPF010000056">
    <property type="protein sequence ID" value="MBO2466010.1"/>
    <property type="molecule type" value="Genomic_DNA"/>
</dbReference>
<proteinExistence type="predicted"/>
<sequence>MTRFHRRPQHNSTDPTDLVAGLRMGAQGFCGEIAAVELLIAHRSWLTRDDFLERFIHTGPVPLDSVEPALAWVRWTAAATAFDSGRLACSSGEAAVLDIAIALATGRRFPTSALSSLDRDNFAKVLTAIVRAGGHKNVQVEIR</sequence>
<dbReference type="RefSeq" id="WP_208252854.1">
    <property type="nucleotide sequence ID" value="NZ_JAGEPF010000056.1"/>
</dbReference>
<organism evidence="1 2">
    <name type="scientific">Actinomadura violacea</name>
    <dbReference type="NCBI Taxonomy" id="2819934"/>
    <lineage>
        <taxon>Bacteria</taxon>
        <taxon>Bacillati</taxon>
        <taxon>Actinomycetota</taxon>
        <taxon>Actinomycetes</taxon>
        <taxon>Streptosporangiales</taxon>
        <taxon>Thermomonosporaceae</taxon>
        <taxon>Actinomadura</taxon>
    </lineage>
</organism>
<protein>
    <submittedName>
        <fullName evidence="1">Uncharacterized protein</fullName>
    </submittedName>
</protein>
<comment type="caution">
    <text evidence="1">The sequence shown here is derived from an EMBL/GenBank/DDBJ whole genome shotgun (WGS) entry which is preliminary data.</text>
</comment>
<dbReference type="Proteomes" id="UP000680206">
    <property type="component" value="Unassembled WGS sequence"/>
</dbReference>
<gene>
    <name evidence="1" type="ORF">J4709_51480</name>
</gene>
<name>A0ABS3SAG4_9ACTN</name>
<keyword evidence="2" id="KW-1185">Reference proteome</keyword>
<evidence type="ECO:0000313" key="2">
    <source>
        <dbReference type="Proteomes" id="UP000680206"/>
    </source>
</evidence>
<reference evidence="1 2" key="1">
    <citation type="submission" date="2021-03" db="EMBL/GenBank/DDBJ databases">
        <title>Actinomadura violae sp. nov., isolated from lichen in Thailand.</title>
        <authorList>
            <person name="Kanchanasin P."/>
            <person name="Saeng-In P."/>
            <person name="Phongsopitanun W."/>
            <person name="Yuki M."/>
            <person name="Kudo T."/>
            <person name="Ohkuma M."/>
            <person name="Tanasupawat S."/>
        </authorList>
    </citation>
    <scope>NUCLEOTIDE SEQUENCE [LARGE SCALE GENOMIC DNA]</scope>
    <source>
        <strain evidence="1 2">LCR2-06</strain>
    </source>
</reference>
<evidence type="ECO:0000313" key="1">
    <source>
        <dbReference type="EMBL" id="MBO2466010.1"/>
    </source>
</evidence>